<keyword evidence="6 12" id="KW-0175">Coiled coil</keyword>
<gene>
    <name evidence="13" type="ORF">TVY486_0805480</name>
</gene>
<evidence type="ECO:0000256" key="6">
    <source>
        <dbReference type="ARBA" id="ARBA00023054"/>
    </source>
</evidence>
<keyword evidence="5" id="KW-0282">Flagellum</keyword>
<organism evidence="13">
    <name type="scientific">Trypanosoma vivax (strain Y486)</name>
    <dbReference type="NCBI Taxonomy" id="1055687"/>
    <lineage>
        <taxon>Eukaryota</taxon>
        <taxon>Discoba</taxon>
        <taxon>Euglenozoa</taxon>
        <taxon>Kinetoplastea</taxon>
        <taxon>Metakinetoplastina</taxon>
        <taxon>Trypanosomatida</taxon>
        <taxon>Trypanosomatidae</taxon>
        <taxon>Trypanosoma</taxon>
        <taxon>Duttonella</taxon>
    </lineage>
</organism>
<dbReference type="VEuPathDB" id="TriTrypDB:TvY486_0805480"/>
<dbReference type="AlphaFoldDB" id="G0U1I4"/>
<comment type="similarity">
    <text evidence="10">Belongs to the DRC12 family.</text>
</comment>
<accession>G0U1I4</accession>
<evidence type="ECO:0000256" key="5">
    <source>
        <dbReference type="ARBA" id="ARBA00022846"/>
    </source>
</evidence>
<sequence length="173" mass="19564">MPPKEIRKTQKSDVEMPDEEMQLNDDIIKASLRLSALKAVHAERMEEIVMLKREREKLSAACAVSEAEASAATTDRFDILTDFARQYRTDESARISVATKLDALFNDLCEEKIKLNNELKRTETEYDEALSAARAECEALSSRIADMEKEFDIIINDTESTGHKVEPCTTECV</sequence>
<evidence type="ECO:0000256" key="10">
    <source>
        <dbReference type="ARBA" id="ARBA00044754"/>
    </source>
</evidence>
<dbReference type="PANTHER" id="PTHR28656:SF1">
    <property type="entry name" value="COILED-COIL DOMAIN-CONTAINING PROTEIN 153"/>
    <property type="match status" value="1"/>
</dbReference>
<comment type="subcellular location">
    <subcellularLocation>
        <location evidence="2">Cytoplasm</location>
        <location evidence="2">Cytoskeleton</location>
        <location evidence="2">Flagellum axoneme</location>
    </subcellularLocation>
</comment>
<evidence type="ECO:0000256" key="9">
    <source>
        <dbReference type="ARBA" id="ARBA00023273"/>
    </source>
</evidence>
<evidence type="ECO:0000256" key="3">
    <source>
        <dbReference type="ARBA" id="ARBA00011248"/>
    </source>
</evidence>
<dbReference type="PANTHER" id="PTHR28656">
    <property type="entry name" value="COILED-COIL DOMAIN-CONTAINING PROTEIN 153"/>
    <property type="match status" value="1"/>
</dbReference>
<dbReference type="InterPro" id="IPR033585">
    <property type="entry name" value="DRC12-like"/>
</dbReference>
<keyword evidence="8" id="KW-0206">Cytoskeleton</keyword>
<proteinExistence type="inferred from homology"/>
<keyword evidence="7" id="KW-0969">Cilium</keyword>
<evidence type="ECO:0000256" key="7">
    <source>
        <dbReference type="ARBA" id="ARBA00023069"/>
    </source>
</evidence>
<dbReference type="EMBL" id="HE573024">
    <property type="protein sequence ID" value="CCC49941.1"/>
    <property type="molecule type" value="Genomic_DNA"/>
</dbReference>
<comment type="subunit">
    <text evidence="3">Component of the nexin-dynein regulatory complex (N-DRC).</text>
</comment>
<keyword evidence="4" id="KW-0963">Cytoplasm</keyword>
<evidence type="ECO:0000256" key="8">
    <source>
        <dbReference type="ARBA" id="ARBA00023212"/>
    </source>
</evidence>
<evidence type="ECO:0000256" key="11">
    <source>
        <dbReference type="ARBA" id="ARBA00044800"/>
    </source>
</evidence>
<evidence type="ECO:0000313" key="13">
    <source>
        <dbReference type="EMBL" id="CCC49941.1"/>
    </source>
</evidence>
<reference evidence="13" key="1">
    <citation type="journal article" date="2012" name="Proc. Natl. Acad. Sci. U.S.A.">
        <title>Antigenic diversity is generated by distinct evolutionary mechanisms in African trypanosome species.</title>
        <authorList>
            <person name="Jackson A.P."/>
            <person name="Berry A."/>
            <person name="Aslett M."/>
            <person name="Allison H.C."/>
            <person name="Burton P."/>
            <person name="Vavrova-Anderson J."/>
            <person name="Brown R."/>
            <person name="Browne H."/>
            <person name="Corton N."/>
            <person name="Hauser H."/>
            <person name="Gamble J."/>
            <person name="Gilderthorp R."/>
            <person name="Marcello L."/>
            <person name="McQuillan J."/>
            <person name="Otto T.D."/>
            <person name="Quail M.A."/>
            <person name="Sanders M.J."/>
            <person name="van Tonder A."/>
            <person name="Ginger M.L."/>
            <person name="Field M.C."/>
            <person name="Barry J.D."/>
            <person name="Hertz-Fowler C."/>
            <person name="Berriman M."/>
        </authorList>
    </citation>
    <scope>NUCLEOTIDE SEQUENCE</scope>
    <source>
        <strain evidence="13">Y486</strain>
    </source>
</reference>
<feature type="coiled-coil region" evidence="12">
    <location>
        <begin position="105"/>
        <end position="150"/>
    </location>
</feature>
<evidence type="ECO:0000256" key="2">
    <source>
        <dbReference type="ARBA" id="ARBA00004611"/>
    </source>
</evidence>
<evidence type="ECO:0000256" key="4">
    <source>
        <dbReference type="ARBA" id="ARBA00022490"/>
    </source>
</evidence>
<keyword evidence="9" id="KW-0966">Cell projection</keyword>
<evidence type="ECO:0000256" key="12">
    <source>
        <dbReference type="SAM" id="Coils"/>
    </source>
</evidence>
<protein>
    <recommendedName>
        <fullName evidence="11">Dynein regulatory complex protein 12</fullName>
    </recommendedName>
</protein>
<name>G0U1I4_TRYVY</name>
<evidence type="ECO:0000256" key="1">
    <source>
        <dbReference type="ARBA" id="ARBA00003029"/>
    </source>
</evidence>
<comment type="function">
    <text evidence="1">Component of the nexin-dynein regulatory complex (N-DRC), a key regulator of ciliary/flagellar motility which maintains the alignment and integrity of the distal axoneme and regulates microtubule sliding in motile axonemes.</text>
</comment>